<feature type="domain" description="Protein kinase" evidence="19">
    <location>
        <begin position="1"/>
        <end position="150"/>
    </location>
</feature>
<organism evidence="21 22">
    <name type="scientific">Acipenser ruthenus</name>
    <name type="common">Sterlet sturgeon</name>
    <dbReference type="NCBI Taxonomy" id="7906"/>
    <lineage>
        <taxon>Eukaryota</taxon>
        <taxon>Metazoa</taxon>
        <taxon>Chordata</taxon>
        <taxon>Craniata</taxon>
        <taxon>Vertebrata</taxon>
        <taxon>Euteleostomi</taxon>
        <taxon>Actinopterygii</taxon>
        <taxon>Chondrostei</taxon>
        <taxon>Acipenseriformes</taxon>
        <taxon>Acipenseridae</taxon>
        <taxon>Acipenser</taxon>
    </lineage>
</organism>
<evidence type="ECO:0000259" key="19">
    <source>
        <dbReference type="PROSITE" id="PS50011"/>
    </source>
</evidence>
<feature type="non-terminal residue" evidence="21">
    <location>
        <position position="1"/>
    </location>
</feature>
<evidence type="ECO:0000313" key="21">
    <source>
        <dbReference type="EMBL" id="RXM94144.1"/>
    </source>
</evidence>
<feature type="region of interest" description="Disordered" evidence="18">
    <location>
        <begin position="980"/>
        <end position="1007"/>
    </location>
</feature>
<protein>
    <recommendedName>
        <fullName evidence="10">mitogen-activated protein kinase kinase</fullName>
        <ecNumber evidence="10">2.7.12.2</ecNumber>
    </recommendedName>
</protein>
<dbReference type="Pfam" id="PF00069">
    <property type="entry name" value="Pkinase"/>
    <property type="match status" value="2"/>
</dbReference>
<dbReference type="GO" id="GO:0031267">
    <property type="term" value="F:small GTPase binding"/>
    <property type="evidence" value="ECO:0007669"/>
    <property type="project" value="InterPro"/>
</dbReference>
<dbReference type="SUPFAM" id="SSF46585">
    <property type="entry name" value="HR1 repeat"/>
    <property type="match status" value="4"/>
</dbReference>
<evidence type="ECO:0000256" key="11">
    <source>
        <dbReference type="ARBA" id="ARBA00047272"/>
    </source>
</evidence>
<gene>
    <name evidence="21" type="ORF">EOD39_18313</name>
</gene>
<comment type="catalytic activity">
    <reaction evidence="11">
        <text>L-threonyl-[protein] + ATP = O-phospho-L-threonyl-[protein] + ADP + H(+)</text>
        <dbReference type="Rhea" id="RHEA:46608"/>
        <dbReference type="Rhea" id="RHEA-COMP:11060"/>
        <dbReference type="Rhea" id="RHEA-COMP:11605"/>
        <dbReference type="ChEBI" id="CHEBI:15378"/>
        <dbReference type="ChEBI" id="CHEBI:30013"/>
        <dbReference type="ChEBI" id="CHEBI:30616"/>
        <dbReference type="ChEBI" id="CHEBI:61977"/>
        <dbReference type="ChEBI" id="CHEBI:456216"/>
        <dbReference type="EC" id="2.7.11.13"/>
    </reaction>
</comment>
<sequence>IVKALLYLKEKHGVIHRDVKPSNILIDAKGQIKLCDFGISGRLVDSKAKTRSAGCAAYMAPERIDPPDPTKPDYDIRADVWSLGISLVELATGQFPYKNCKTDFEVLTKVLQEDPPLLPTGMGFSLDFQSFVKDWDLKLDNLLLDKDGYVKIADFGLCKEGMGYGDRTSTFCGTPEFLAPEVLTDTSYTRAVDWWGLGVLVYEMLSPFPGDDEEEVFDSIVNDEVRYPRFLSTEAIGIMRRSEPGSLSVLEQLGLDQSSDFSDTSVQQRLDEEKERIRREIRKELKIKEGAENLRRATTDKKNLQNVDNMLKDSNRKLEELHCQLQELDAHIVVKDPDDIRGAPQSPGTLSRSTANKNRISALEKQLNIEVKVKQGAENMIHMYSNGSTKDRKLLQTAQQMLQDSKTKIDIIRMQVRKAVQADEVQLDFEDGTGKLDLSVLELRIEELRHHYRVEHAVSEGAKNVLRLLGSSKTHDKKAMSEVRTRPDSHARRESATQARRESATQTRRESATQTRRESATQTRRESATQTRRESATQTRRESATQTRRESATQTRRESATQTRRESATQTRRESATQTRRESATQTRRESATQTRRESATQTRRESATQTRRESATQTRRESATQTRRESATQTRRESATQTRRESATQTRRESATQTRRESATQTRRESATHARRESATQTRRESATQTRRESATQTRRESATQTRRESATQTRRESATQTRRESATQTRRESATQTRRESATQTRRESASMAQRVRHTDAQRVRHSHREWIFEAQEKLYESSQKLDLLKDSLEQRLNELPEDHPKGCLIKEELVMASSPAFSSRHSASYLHNQYNTLSKPSPLTGTAGVFTPTQLAFNTLSKPSPLTGTAGASTPTQLAFNTLSKPSPLTGTAGASTPIQLAFNTLSKPSPLTGTAGASTPIQLAFNTLSKPSPLTGTLEVRLMGCSGLLEVVPGRTRGSTVTLPCYTPAEGRPSFMGRSGKALYSRSGSLGSRSPLKAEELSS</sequence>
<comment type="catalytic activity">
    <reaction evidence="13">
        <text>L-seryl-[protein] + ATP = O-phospho-L-seryl-[protein] + ADP + H(+)</text>
        <dbReference type="Rhea" id="RHEA:17989"/>
        <dbReference type="Rhea" id="RHEA-COMP:9863"/>
        <dbReference type="Rhea" id="RHEA-COMP:11604"/>
        <dbReference type="ChEBI" id="CHEBI:15378"/>
        <dbReference type="ChEBI" id="CHEBI:29999"/>
        <dbReference type="ChEBI" id="CHEBI:30616"/>
        <dbReference type="ChEBI" id="CHEBI:83421"/>
        <dbReference type="ChEBI" id="CHEBI:456216"/>
        <dbReference type="EC" id="2.7.12.2"/>
    </reaction>
</comment>
<dbReference type="SMART" id="SM00742">
    <property type="entry name" value="Hr1"/>
    <property type="match status" value="3"/>
</dbReference>
<evidence type="ECO:0000256" key="16">
    <source>
        <dbReference type="PROSITE-ProRule" id="PRU01207"/>
    </source>
</evidence>
<dbReference type="Gene3D" id="1.10.510.10">
    <property type="entry name" value="Transferase(Phosphotransferase) domain 1"/>
    <property type="match status" value="2"/>
</dbReference>
<dbReference type="InterPro" id="IPR037317">
    <property type="entry name" value="PKN1_HR1_2"/>
</dbReference>
<evidence type="ECO:0000256" key="2">
    <source>
        <dbReference type="ARBA" id="ARBA00022553"/>
    </source>
</evidence>
<feature type="coiled-coil region" evidence="17">
    <location>
        <begin position="267"/>
        <end position="331"/>
    </location>
</feature>
<dbReference type="GO" id="GO:0004708">
    <property type="term" value="F:MAP kinase kinase activity"/>
    <property type="evidence" value="ECO:0007669"/>
    <property type="project" value="UniProtKB-EC"/>
</dbReference>
<keyword evidence="7" id="KW-0067">ATP-binding</keyword>
<dbReference type="EMBL" id="SCEB01003711">
    <property type="protein sequence ID" value="RXM94144.1"/>
    <property type="molecule type" value="Genomic_DNA"/>
</dbReference>
<dbReference type="InterPro" id="IPR037313">
    <property type="entry name" value="PKN_HR1_1"/>
</dbReference>
<dbReference type="InterPro" id="IPR011072">
    <property type="entry name" value="HR1_rho-bd"/>
</dbReference>
<feature type="compositionally biased region" description="Basic and acidic residues" evidence="18">
    <location>
        <begin position="473"/>
        <end position="751"/>
    </location>
</feature>
<evidence type="ECO:0000256" key="4">
    <source>
        <dbReference type="ARBA" id="ARBA00022737"/>
    </source>
</evidence>
<dbReference type="SUPFAM" id="SSF56112">
    <property type="entry name" value="Protein kinase-like (PK-like)"/>
    <property type="match status" value="2"/>
</dbReference>
<comment type="catalytic activity">
    <reaction evidence="14">
        <text>L-threonyl-[protein] + ATP = O-phospho-L-threonyl-[protein] + ADP + H(+)</text>
        <dbReference type="Rhea" id="RHEA:46608"/>
        <dbReference type="Rhea" id="RHEA-COMP:11060"/>
        <dbReference type="Rhea" id="RHEA-COMP:11605"/>
        <dbReference type="ChEBI" id="CHEBI:15378"/>
        <dbReference type="ChEBI" id="CHEBI:30013"/>
        <dbReference type="ChEBI" id="CHEBI:30616"/>
        <dbReference type="ChEBI" id="CHEBI:61977"/>
        <dbReference type="ChEBI" id="CHEBI:456216"/>
        <dbReference type="EC" id="2.7.12.2"/>
    </reaction>
</comment>
<evidence type="ECO:0000256" key="6">
    <source>
        <dbReference type="ARBA" id="ARBA00022777"/>
    </source>
</evidence>
<keyword evidence="1" id="KW-0723">Serine/threonine-protein kinase</keyword>
<feature type="domain" description="REM-1" evidence="20">
    <location>
        <begin position="346"/>
        <end position="425"/>
    </location>
</feature>
<evidence type="ECO:0000256" key="14">
    <source>
        <dbReference type="ARBA" id="ARBA00049299"/>
    </source>
</evidence>
<evidence type="ECO:0000259" key="20">
    <source>
        <dbReference type="PROSITE" id="PS51860"/>
    </source>
</evidence>
<evidence type="ECO:0000256" key="17">
    <source>
        <dbReference type="SAM" id="Coils"/>
    </source>
</evidence>
<keyword evidence="4" id="KW-0677">Repeat</keyword>
<comment type="catalytic activity">
    <reaction evidence="12">
        <text>L-seryl-[protein] + ATP = O-phospho-L-seryl-[protein] + ADP + H(+)</text>
        <dbReference type="Rhea" id="RHEA:17989"/>
        <dbReference type="Rhea" id="RHEA-COMP:9863"/>
        <dbReference type="Rhea" id="RHEA-COMP:11604"/>
        <dbReference type="ChEBI" id="CHEBI:15378"/>
        <dbReference type="ChEBI" id="CHEBI:29999"/>
        <dbReference type="ChEBI" id="CHEBI:30616"/>
        <dbReference type="ChEBI" id="CHEBI:83421"/>
        <dbReference type="ChEBI" id="CHEBI:456216"/>
        <dbReference type="EC" id="2.7.11.13"/>
    </reaction>
</comment>
<keyword evidence="8" id="KW-0829">Tyrosine-protein kinase</keyword>
<evidence type="ECO:0000256" key="15">
    <source>
        <dbReference type="ARBA" id="ARBA00051693"/>
    </source>
</evidence>
<evidence type="ECO:0000256" key="3">
    <source>
        <dbReference type="ARBA" id="ARBA00022679"/>
    </source>
</evidence>
<accession>A0A444V183</accession>
<feature type="region of interest" description="Disordered" evidence="18">
    <location>
        <begin position="469"/>
        <end position="767"/>
    </location>
</feature>
<comment type="catalytic activity">
    <reaction evidence="15">
        <text>L-tyrosyl-[protein] + ATP = O-phospho-L-tyrosyl-[protein] + ADP + H(+)</text>
        <dbReference type="Rhea" id="RHEA:10596"/>
        <dbReference type="Rhea" id="RHEA-COMP:10136"/>
        <dbReference type="Rhea" id="RHEA-COMP:20101"/>
        <dbReference type="ChEBI" id="CHEBI:15378"/>
        <dbReference type="ChEBI" id="CHEBI:30616"/>
        <dbReference type="ChEBI" id="CHEBI:46858"/>
        <dbReference type="ChEBI" id="CHEBI:61978"/>
        <dbReference type="ChEBI" id="CHEBI:456216"/>
        <dbReference type="EC" id="2.7.12.2"/>
    </reaction>
</comment>
<dbReference type="EC" id="2.7.12.2" evidence="10"/>
<dbReference type="GO" id="GO:0006950">
    <property type="term" value="P:response to stress"/>
    <property type="evidence" value="ECO:0007669"/>
    <property type="project" value="UniProtKB-ARBA"/>
</dbReference>
<dbReference type="FunFam" id="1.10.287.160:FF:000003">
    <property type="entry name" value="Putative serine/threonine-protein kinase N2"/>
    <property type="match status" value="1"/>
</dbReference>
<dbReference type="GO" id="GO:0005524">
    <property type="term" value="F:ATP binding"/>
    <property type="evidence" value="ECO:0007669"/>
    <property type="project" value="UniProtKB-KW"/>
</dbReference>
<dbReference type="CDD" id="cd11622">
    <property type="entry name" value="HR1_PKN_1"/>
    <property type="match status" value="1"/>
</dbReference>
<dbReference type="InterPro" id="IPR052468">
    <property type="entry name" value="Dual_spec_MAPK_kinase"/>
</dbReference>
<feature type="compositionally biased region" description="Low complexity" evidence="18">
    <location>
        <begin position="987"/>
        <end position="998"/>
    </location>
</feature>
<evidence type="ECO:0000256" key="10">
    <source>
        <dbReference type="ARBA" id="ARBA00038999"/>
    </source>
</evidence>
<evidence type="ECO:0000256" key="5">
    <source>
        <dbReference type="ARBA" id="ARBA00022741"/>
    </source>
</evidence>
<dbReference type="Proteomes" id="UP000289886">
    <property type="component" value="Unassembled WGS sequence"/>
</dbReference>
<feature type="domain" description="REM-1" evidence="20">
    <location>
        <begin position="258"/>
        <end position="334"/>
    </location>
</feature>
<dbReference type="PANTHER" id="PTHR47238:SF2">
    <property type="entry name" value="DUAL SPECIFICITY MITOGEN-ACTIVATED PROTEIN KINASE KINASE HEMIPTEROUS"/>
    <property type="match status" value="1"/>
</dbReference>
<comment type="similarity">
    <text evidence="9">Belongs to the protein kinase superfamily. STE Ser/Thr protein kinase family. MAP kinase kinase subfamily.</text>
</comment>
<proteinExistence type="inferred from homology"/>
<evidence type="ECO:0000313" key="22">
    <source>
        <dbReference type="Proteomes" id="UP000289886"/>
    </source>
</evidence>
<keyword evidence="16 17" id="KW-0175">Coiled coil</keyword>
<evidence type="ECO:0000256" key="12">
    <source>
        <dbReference type="ARBA" id="ARBA00047470"/>
    </source>
</evidence>
<dbReference type="PROSITE" id="PS00108">
    <property type="entry name" value="PROTEIN_KINASE_ST"/>
    <property type="match status" value="1"/>
</dbReference>
<keyword evidence="3" id="KW-0808">Transferase</keyword>
<evidence type="ECO:0000256" key="13">
    <source>
        <dbReference type="ARBA" id="ARBA00049014"/>
    </source>
</evidence>
<dbReference type="InterPro" id="IPR000719">
    <property type="entry name" value="Prot_kinase_dom"/>
</dbReference>
<reference evidence="21 22" key="1">
    <citation type="submission" date="2019-01" db="EMBL/GenBank/DDBJ databases">
        <title>Draft Genome and Complete Hox-Cluster Characterization of the Sterlet Sturgeon (Acipenser ruthenus).</title>
        <authorList>
            <person name="Wei Q."/>
        </authorList>
    </citation>
    <scope>NUCLEOTIDE SEQUENCE [LARGE SCALE GENOMIC DNA]</scope>
    <source>
        <strain evidence="21">WHYD16114868_AA</strain>
        <tissue evidence="21">Blood</tissue>
    </source>
</reference>
<dbReference type="FunFam" id="1.10.287.160:FF:000002">
    <property type="entry name" value="Putative serine/threonine-protein kinase N2"/>
    <property type="match status" value="1"/>
</dbReference>
<evidence type="ECO:0000256" key="7">
    <source>
        <dbReference type="ARBA" id="ARBA00022840"/>
    </source>
</evidence>
<evidence type="ECO:0000256" key="9">
    <source>
        <dbReference type="ARBA" id="ARBA00038035"/>
    </source>
</evidence>
<keyword evidence="6 21" id="KW-0418">Kinase</keyword>
<dbReference type="AlphaFoldDB" id="A0A444V183"/>
<evidence type="ECO:0000256" key="1">
    <source>
        <dbReference type="ARBA" id="ARBA00022527"/>
    </source>
</evidence>
<keyword evidence="22" id="KW-1185">Reference proteome</keyword>
<evidence type="ECO:0000256" key="18">
    <source>
        <dbReference type="SAM" id="MobiDB-lite"/>
    </source>
</evidence>
<dbReference type="SMART" id="SM00220">
    <property type="entry name" value="S_TKc"/>
    <property type="match status" value="1"/>
</dbReference>
<dbReference type="GO" id="GO:0004713">
    <property type="term" value="F:protein tyrosine kinase activity"/>
    <property type="evidence" value="ECO:0007669"/>
    <property type="project" value="UniProtKB-KW"/>
</dbReference>
<keyword evidence="5" id="KW-0547">Nucleotide-binding</keyword>
<dbReference type="PROSITE" id="PS51860">
    <property type="entry name" value="REM_1"/>
    <property type="match status" value="2"/>
</dbReference>
<dbReference type="InterPro" id="IPR011009">
    <property type="entry name" value="Kinase-like_dom_sf"/>
</dbReference>
<dbReference type="InterPro" id="IPR008271">
    <property type="entry name" value="Ser/Thr_kinase_AS"/>
</dbReference>
<keyword evidence="2" id="KW-0597">Phosphoprotein</keyword>
<evidence type="ECO:0000256" key="8">
    <source>
        <dbReference type="ARBA" id="ARBA00023137"/>
    </source>
</evidence>
<dbReference type="CDD" id="cd11630">
    <property type="entry name" value="HR1_PKN1_2"/>
    <property type="match status" value="1"/>
</dbReference>
<name>A0A444V183_ACIRT</name>
<dbReference type="PANTHER" id="PTHR47238">
    <property type="entry name" value="MITOGEN-ACTIVATED PROTEIN KINASE KINASE 5"/>
    <property type="match status" value="1"/>
</dbReference>
<dbReference type="GO" id="GO:0004697">
    <property type="term" value="F:diacylglycerol-dependent serine/threonine kinase activity"/>
    <property type="evidence" value="ECO:0007669"/>
    <property type="project" value="UniProtKB-EC"/>
</dbReference>
<comment type="caution">
    <text evidence="21">The sequence shown here is derived from an EMBL/GenBank/DDBJ whole genome shotgun (WGS) entry which is preliminary data.</text>
</comment>
<dbReference type="InterPro" id="IPR036274">
    <property type="entry name" value="HR1_rpt_sf"/>
</dbReference>
<dbReference type="Pfam" id="PF02185">
    <property type="entry name" value="HR1"/>
    <property type="match status" value="2"/>
</dbReference>
<dbReference type="Gene3D" id="1.10.287.160">
    <property type="entry name" value="HR1 repeat"/>
    <property type="match status" value="3"/>
</dbReference>
<dbReference type="PROSITE" id="PS50011">
    <property type="entry name" value="PROTEIN_KINASE_DOM"/>
    <property type="match status" value="1"/>
</dbReference>